<feature type="transmembrane region" description="Helical" evidence="1">
    <location>
        <begin position="129"/>
        <end position="151"/>
    </location>
</feature>
<feature type="transmembrane region" description="Helical" evidence="1">
    <location>
        <begin position="103"/>
        <end position="123"/>
    </location>
</feature>
<keyword evidence="1" id="KW-0812">Transmembrane</keyword>
<feature type="transmembrane region" description="Helical" evidence="1">
    <location>
        <begin position="213"/>
        <end position="235"/>
    </location>
</feature>
<reference evidence="2 3" key="1">
    <citation type="submission" date="2024-03" db="EMBL/GenBank/DDBJ databases">
        <title>Analysis of soft rot Pectobacteriaceae population diversity in US potato growing regions between 2016 and 2022.</title>
        <authorList>
            <person name="Ma X."/>
            <person name="Zhang X."/>
            <person name="Stodghill P."/>
            <person name="Rioux R."/>
            <person name="Babler B."/>
            <person name="Shrestha S."/>
            <person name="Babler B."/>
            <person name="Rivedal H."/>
            <person name="Frost K."/>
            <person name="Hao J."/>
            <person name="Secor G."/>
            <person name="Swingle B."/>
        </authorList>
    </citation>
    <scope>NUCLEOTIDE SEQUENCE [LARGE SCALE GENOMIC DNA]</scope>
    <source>
        <strain evidence="2 3">SR64</strain>
    </source>
</reference>
<keyword evidence="1" id="KW-1133">Transmembrane helix</keyword>
<comment type="caution">
    <text evidence="2">The sequence shown here is derived from an EMBL/GenBank/DDBJ whole genome shotgun (WGS) entry which is preliminary data.</text>
</comment>
<keyword evidence="3" id="KW-1185">Reference proteome</keyword>
<evidence type="ECO:0000313" key="3">
    <source>
        <dbReference type="Proteomes" id="UP001359469"/>
    </source>
</evidence>
<feature type="transmembrane region" description="Helical" evidence="1">
    <location>
        <begin position="247"/>
        <end position="273"/>
    </location>
</feature>
<name>A0ABU8JPY7_DICCH</name>
<feature type="transmembrane region" description="Helical" evidence="1">
    <location>
        <begin position="12"/>
        <end position="34"/>
    </location>
</feature>
<evidence type="ECO:0000313" key="2">
    <source>
        <dbReference type="EMBL" id="MEI7065128.1"/>
    </source>
</evidence>
<feature type="transmembrane region" description="Helical" evidence="1">
    <location>
        <begin position="54"/>
        <end position="83"/>
    </location>
</feature>
<dbReference type="RefSeq" id="WP_336730045.1">
    <property type="nucleotide sequence ID" value="NZ_JBBBOO010000012.1"/>
</dbReference>
<accession>A0ABU8JPY7</accession>
<gene>
    <name evidence="2" type="ORF">WCU84_15875</name>
</gene>
<evidence type="ECO:0000256" key="1">
    <source>
        <dbReference type="SAM" id="Phobius"/>
    </source>
</evidence>
<protein>
    <submittedName>
        <fullName evidence="2">Uncharacterized protein</fullName>
    </submittedName>
</protein>
<proteinExistence type="predicted"/>
<feature type="transmembrane region" description="Helical" evidence="1">
    <location>
        <begin position="172"/>
        <end position="193"/>
    </location>
</feature>
<organism evidence="2 3">
    <name type="scientific">Dickeya chrysanthemi</name>
    <name type="common">Pectobacterium chrysanthemi</name>
    <name type="synonym">Erwinia chrysanthemi</name>
    <dbReference type="NCBI Taxonomy" id="556"/>
    <lineage>
        <taxon>Bacteria</taxon>
        <taxon>Pseudomonadati</taxon>
        <taxon>Pseudomonadota</taxon>
        <taxon>Gammaproteobacteria</taxon>
        <taxon>Enterobacterales</taxon>
        <taxon>Pectobacteriaceae</taxon>
        <taxon>Dickeya</taxon>
    </lineage>
</organism>
<keyword evidence="1" id="KW-0472">Membrane</keyword>
<dbReference type="Proteomes" id="UP001359469">
    <property type="component" value="Unassembled WGS sequence"/>
</dbReference>
<dbReference type="EMBL" id="JBBBOO010000012">
    <property type="protein sequence ID" value="MEI7065128.1"/>
    <property type="molecule type" value="Genomic_DNA"/>
</dbReference>
<sequence>MELGIKRNIKGILKVITLSPIFITFVALSVNWVYLNKLGRLDVFIESITFKELFFIIATFLFISTLLISAILFMPSLLLSVLLKEKNSMLYNYPKIKLNYIKAFTITSLVAIIVFYFSSWMVYKQKVLGGIAFSLAAIFVFFIAMTLCYLMNKRLISESLQHKNLQVRKKQLINLNLYIPASLFMATFAYFSLLTIVFNKTDIQEGFSEEIQLFYLTTVSLFFVMFSILPGFFYLTESENANIFERTFSISGAMLFSMLAMSLIITPIPVIIIHATMKLSGISDYNNHYYIFDKKNYPEEIFDKIKWKYSLLRDNEKASIYGANIFSFGYIKLVCPSEVLEHYNRSMKSNLLEMDHDKKLNEALAEKAKECIPFKKDEVKEVNGIYLKDS</sequence>